<accession>A0AA48KQQ6</accession>
<evidence type="ECO:0000256" key="2">
    <source>
        <dbReference type="SAM" id="Coils"/>
    </source>
</evidence>
<evidence type="ECO:0000313" key="6">
    <source>
        <dbReference type="Proteomes" id="UP001333710"/>
    </source>
</evidence>
<dbReference type="Gene3D" id="1.10.287.470">
    <property type="entry name" value="Helix hairpin bin"/>
    <property type="match status" value="1"/>
</dbReference>
<sequence length="367" mass="39831">MKVKLALLPLLATLFSCSEVAELPEPAIRPISWVEATPSTFRQIRRLSGTVQPVEATNLSFEVGGKIQTVAVDLGDNIEQGQIIAKLDQRSYKLALQSAQANMQQAEAALSEARNEYNRYQELINKGLVSASGFDNVKAAYESAVSAVDIARAQLDIAKKDLADTELEAPYKGTVTKRLVEPSMQIAPGQAVFEIEGTDGLEVKVMVPETIITRLNKDIDLGVSYPAFPGLISTGVITEQGSRAESANAFPVNVFVLDPPPELRAGMTAEVDFVFSGVGRSGYDGEIYRLPIAAIMAGQGQSSYVFVFDPETQTVSRREVQTENIFDNQILVSTGLSEGEIIATAGVNYLQDGQKVKLLDKHIQQYN</sequence>
<gene>
    <name evidence="5" type="primary">mdtA_2</name>
    <name evidence="5" type="ORF">MACH26_22590</name>
</gene>
<dbReference type="PANTHER" id="PTHR30469">
    <property type="entry name" value="MULTIDRUG RESISTANCE PROTEIN MDTA"/>
    <property type="match status" value="1"/>
</dbReference>
<evidence type="ECO:0000256" key="3">
    <source>
        <dbReference type="SAM" id="SignalP"/>
    </source>
</evidence>
<feature type="coiled-coil region" evidence="2">
    <location>
        <begin position="89"/>
        <end position="168"/>
    </location>
</feature>
<evidence type="ECO:0000256" key="1">
    <source>
        <dbReference type="ARBA" id="ARBA00009477"/>
    </source>
</evidence>
<dbReference type="Pfam" id="PF25876">
    <property type="entry name" value="HH_MFP_RND"/>
    <property type="match status" value="1"/>
</dbReference>
<dbReference type="SUPFAM" id="SSF111369">
    <property type="entry name" value="HlyD-like secretion proteins"/>
    <property type="match status" value="1"/>
</dbReference>
<keyword evidence="3" id="KW-0732">Signal</keyword>
<dbReference type="GO" id="GO:1990281">
    <property type="term" value="C:efflux pump complex"/>
    <property type="evidence" value="ECO:0007669"/>
    <property type="project" value="TreeGrafter"/>
</dbReference>
<dbReference type="EMBL" id="AP027272">
    <property type="protein sequence ID" value="BDX06738.1"/>
    <property type="molecule type" value="Genomic_DNA"/>
</dbReference>
<dbReference type="PANTHER" id="PTHR30469:SF20">
    <property type="entry name" value="EFFLUX RND TRANSPORTER PERIPLASMIC ADAPTOR SUBUNIT"/>
    <property type="match status" value="1"/>
</dbReference>
<comment type="similarity">
    <text evidence="1">Belongs to the membrane fusion protein (MFP) (TC 8.A.1) family.</text>
</comment>
<dbReference type="PROSITE" id="PS51257">
    <property type="entry name" value="PROKAR_LIPOPROTEIN"/>
    <property type="match status" value="1"/>
</dbReference>
<dbReference type="KEGG" id="pmaw:MACH26_22590"/>
<feature type="domain" description="Multidrug resistance protein MdtA-like alpha-helical hairpin" evidence="4">
    <location>
        <begin position="96"/>
        <end position="163"/>
    </location>
</feature>
<feature type="chain" id="PRO_5041455882" evidence="3">
    <location>
        <begin position="22"/>
        <end position="367"/>
    </location>
</feature>
<protein>
    <submittedName>
        <fullName evidence="5">RND transporter</fullName>
    </submittedName>
</protein>
<dbReference type="Gene3D" id="2.40.30.170">
    <property type="match status" value="1"/>
</dbReference>
<dbReference type="Gene3D" id="2.40.50.100">
    <property type="match status" value="1"/>
</dbReference>
<dbReference type="GO" id="GO:0015562">
    <property type="term" value="F:efflux transmembrane transporter activity"/>
    <property type="evidence" value="ECO:0007669"/>
    <property type="project" value="TreeGrafter"/>
</dbReference>
<evidence type="ECO:0000259" key="4">
    <source>
        <dbReference type="Pfam" id="PF25876"/>
    </source>
</evidence>
<keyword evidence="6" id="KW-1185">Reference proteome</keyword>
<name>A0AA48KQQ6_9ALTE</name>
<proteinExistence type="inferred from homology"/>
<evidence type="ECO:0000313" key="5">
    <source>
        <dbReference type="EMBL" id="BDX06738.1"/>
    </source>
</evidence>
<reference evidence="5" key="1">
    <citation type="submission" date="2023-01" db="EMBL/GenBank/DDBJ databases">
        <title>Complete genome sequence of Planctobacterium marinum strain Dej080120_11.</title>
        <authorList>
            <person name="Ueki S."/>
            <person name="Maruyama F."/>
        </authorList>
    </citation>
    <scope>NUCLEOTIDE SEQUENCE</scope>
    <source>
        <strain evidence="5">Dej080120_11</strain>
    </source>
</reference>
<dbReference type="AlphaFoldDB" id="A0AA48KQQ6"/>
<feature type="signal peptide" evidence="3">
    <location>
        <begin position="1"/>
        <end position="21"/>
    </location>
</feature>
<dbReference type="InterPro" id="IPR006143">
    <property type="entry name" value="RND_pump_MFP"/>
</dbReference>
<dbReference type="RefSeq" id="WP_338292741.1">
    <property type="nucleotide sequence ID" value="NZ_AP027272.1"/>
</dbReference>
<dbReference type="InterPro" id="IPR058624">
    <property type="entry name" value="MdtA-like_HH"/>
</dbReference>
<dbReference type="Gene3D" id="2.40.420.20">
    <property type="match status" value="1"/>
</dbReference>
<keyword evidence="2" id="KW-0175">Coiled coil</keyword>
<dbReference type="NCBIfam" id="TIGR01730">
    <property type="entry name" value="RND_mfp"/>
    <property type="match status" value="1"/>
</dbReference>
<dbReference type="Proteomes" id="UP001333710">
    <property type="component" value="Chromosome"/>
</dbReference>
<organism evidence="5 6">
    <name type="scientific">Planctobacterium marinum</name>
    <dbReference type="NCBI Taxonomy" id="1631968"/>
    <lineage>
        <taxon>Bacteria</taxon>
        <taxon>Pseudomonadati</taxon>
        <taxon>Pseudomonadota</taxon>
        <taxon>Gammaproteobacteria</taxon>
        <taxon>Alteromonadales</taxon>
        <taxon>Alteromonadaceae</taxon>
        <taxon>Planctobacterium</taxon>
    </lineage>
</organism>